<reference evidence="2 3" key="1">
    <citation type="submission" date="2016-10" db="EMBL/GenBank/DDBJ databases">
        <authorList>
            <person name="de Groot N.N."/>
        </authorList>
    </citation>
    <scope>NUCLEOTIDE SEQUENCE [LARGE SCALE GENOMIC DNA]</scope>
    <source>
        <strain evidence="2 3">S5-249</strain>
    </source>
</reference>
<dbReference type="AlphaFoldDB" id="A0A1I6KKI9"/>
<keyword evidence="3" id="KW-1185">Reference proteome</keyword>
<accession>A0A1I6KKI9</accession>
<dbReference type="PRINTS" id="PR01397">
    <property type="entry name" value="DHBDHDRGNASE"/>
</dbReference>
<dbReference type="EMBL" id="FOZG01000001">
    <property type="protein sequence ID" value="SFR91717.1"/>
    <property type="molecule type" value="Genomic_DNA"/>
</dbReference>
<dbReference type="STRING" id="1166337.SAMN05192580_1837"/>
<dbReference type="GO" id="GO:0008667">
    <property type="term" value="F:2,3-dihydro-2,3-dihydroxybenzoate dehydrogenase activity"/>
    <property type="evidence" value="ECO:0007669"/>
    <property type="project" value="InterPro"/>
</dbReference>
<evidence type="ECO:0000313" key="2">
    <source>
        <dbReference type="EMBL" id="SFR91717.1"/>
    </source>
</evidence>
<protein>
    <submittedName>
        <fullName evidence="2">NAD(P)-dependent dehydrogenase, short-chain alcohol dehydrogenase family</fullName>
    </submittedName>
</protein>
<dbReference type="Gene3D" id="3.40.50.720">
    <property type="entry name" value="NAD(P)-binding Rossmann-like Domain"/>
    <property type="match status" value="1"/>
</dbReference>
<dbReference type="InterPro" id="IPR002347">
    <property type="entry name" value="SDR_fam"/>
</dbReference>
<dbReference type="InterPro" id="IPR050259">
    <property type="entry name" value="SDR"/>
</dbReference>
<dbReference type="InterPro" id="IPR036291">
    <property type="entry name" value="NAD(P)-bd_dom_sf"/>
</dbReference>
<dbReference type="PANTHER" id="PTHR42879">
    <property type="entry name" value="3-OXOACYL-(ACYL-CARRIER-PROTEIN) REDUCTASE"/>
    <property type="match status" value="1"/>
</dbReference>
<dbReference type="InterPro" id="IPR003560">
    <property type="entry name" value="DHB_DH"/>
</dbReference>
<dbReference type="CDD" id="cd05233">
    <property type="entry name" value="SDR_c"/>
    <property type="match status" value="1"/>
</dbReference>
<sequence>MIWGDGLATFPDGCTLLFGGSGGIGSGISRVFAAGGSDIAIVYRSNADRAAAVAGEAEAAGRRATIHAADVTDEASVRAVVAAAIATHGRVHSVVWAAGPLVNQRYLAETPMDEWRHAFEVEVHGFFRVAQALIPHMRESGGGSFVTLGSAGHDWWPARDGMSVAVKASNEQLVQGIAKEEGRYRIRANSVLVGVIEAGQLHELQRLGQIDQRWIDNTHRLLCLKRFGTAEEIGHACLFFASNEAAYVTGQRISVSGGFGV</sequence>
<organism evidence="2 3">
    <name type="scientific">Sphingomonas jatrophae</name>
    <dbReference type="NCBI Taxonomy" id="1166337"/>
    <lineage>
        <taxon>Bacteria</taxon>
        <taxon>Pseudomonadati</taxon>
        <taxon>Pseudomonadota</taxon>
        <taxon>Alphaproteobacteria</taxon>
        <taxon>Sphingomonadales</taxon>
        <taxon>Sphingomonadaceae</taxon>
        <taxon>Sphingomonas</taxon>
    </lineage>
</organism>
<evidence type="ECO:0000256" key="1">
    <source>
        <dbReference type="ARBA" id="ARBA00006484"/>
    </source>
</evidence>
<dbReference type="Pfam" id="PF13561">
    <property type="entry name" value="adh_short_C2"/>
    <property type="match status" value="1"/>
</dbReference>
<comment type="similarity">
    <text evidence="1">Belongs to the short-chain dehydrogenases/reductases (SDR) family.</text>
</comment>
<gene>
    <name evidence="2" type="ORF">SAMN05192580_1837</name>
</gene>
<dbReference type="SUPFAM" id="SSF51735">
    <property type="entry name" value="NAD(P)-binding Rossmann-fold domains"/>
    <property type="match status" value="1"/>
</dbReference>
<evidence type="ECO:0000313" key="3">
    <source>
        <dbReference type="Proteomes" id="UP000198824"/>
    </source>
</evidence>
<dbReference type="GO" id="GO:0019290">
    <property type="term" value="P:siderophore biosynthetic process"/>
    <property type="evidence" value="ECO:0007669"/>
    <property type="project" value="InterPro"/>
</dbReference>
<dbReference type="Proteomes" id="UP000198824">
    <property type="component" value="Unassembled WGS sequence"/>
</dbReference>
<name>A0A1I6KKI9_9SPHN</name>
<proteinExistence type="inferred from homology"/>